<dbReference type="EMBL" id="CP109071">
    <property type="protein sequence ID" value="WSA35112.1"/>
    <property type="molecule type" value="Genomic_DNA"/>
</dbReference>
<protein>
    <submittedName>
        <fullName evidence="3">Uncharacterized protein</fullName>
    </submittedName>
</protein>
<feature type="transmembrane region" description="Helical" evidence="2">
    <location>
        <begin position="6"/>
        <end position="23"/>
    </location>
</feature>
<evidence type="ECO:0000256" key="1">
    <source>
        <dbReference type="SAM" id="MobiDB-lite"/>
    </source>
</evidence>
<keyword evidence="2" id="KW-0472">Membrane</keyword>
<evidence type="ECO:0000313" key="3">
    <source>
        <dbReference type="EMBL" id="WSA35112.1"/>
    </source>
</evidence>
<evidence type="ECO:0000313" key="4">
    <source>
        <dbReference type="Proteomes" id="UP001334804"/>
    </source>
</evidence>
<feature type="compositionally biased region" description="Basic residues" evidence="1">
    <location>
        <begin position="182"/>
        <end position="193"/>
    </location>
</feature>
<sequence length="193" mass="19983">MWPFVGLALIPVVVVCLTAAALGDGALGASLARNAMFFVGAALLLLSTFGQSATVAVPIAYFFIVSLLGGSPGGSAEWWAVVRGPADPASVIAAVFLLIFASAIFRLRARQAAALLSCLTATVPSNPGSAGPQGRPWGLKSIRPCRDPRVTRGQPARLGVRPMTAHPADSARPAAWPGWRGKAPRTARGRSEC</sequence>
<reference evidence="3 4" key="1">
    <citation type="submission" date="2022-10" db="EMBL/GenBank/DDBJ databases">
        <title>The complete genomes of actinobacterial strains from the NBC collection.</title>
        <authorList>
            <person name="Joergensen T.S."/>
            <person name="Alvarez Arevalo M."/>
            <person name="Sterndorff E.B."/>
            <person name="Faurdal D."/>
            <person name="Vuksanovic O."/>
            <person name="Mourched A.-S."/>
            <person name="Charusanti P."/>
            <person name="Shaw S."/>
            <person name="Blin K."/>
            <person name="Weber T."/>
        </authorList>
    </citation>
    <scope>NUCLEOTIDE SEQUENCE [LARGE SCALE GENOMIC DNA]</scope>
    <source>
        <strain evidence="3 4">NBC 01809</strain>
    </source>
</reference>
<keyword evidence="2" id="KW-1133">Transmembrane helix</keyword>
<dbReference type="Proteomes" id="UP001334804">
    <property type="component" value="Chromosome"/>
</dbReference>
<feature type="transmembrane region" description="Helical" evidence="2">
    <location>
        <begin position="88"/>
        <end position="107"/>
    </location>
</feature>
<dbReference type="RefSeq" id="WP_176733681.1">
    <property type="nucleotide sequence ID" value="NZ_CP109071.1"/>
</dbReference>
<organism evidence="3 4">
    <name type="scientific">Micromonospora peucetia</name>
    <dbReference type="NCBI Taxonomy" id="47871"/>
    <lineage>
        <taxon>Bacteria</taxon>
        <taxon>Bacillati</taxon>
        <taxon>Actinomycetota</taxon>
        <taxon>Actinomycetes</taxon>
        <taxon>Micromonosporales</taxon>
        <taxon>Micromonosporaceae</taxon>
        <taxon>Micromonospora</taxon>
    </lineage>
</organism>
<evidence type="ECO:0000256" key="2">
    <source>
        <dbReference type="SAM" id="Phobius"/>
    </source>
</evidence>
<gene>
    <name evidence="3" type="ORF">OIE14_14240</name>
</gene>
<proteinExistence type="predicted"/>
<feature type="transmembrane region" description="Helical" evidence="2">
    <location>
        <begin position="35"/>
        <end position="68"/>
    </location>
</feature>
<keyword evidence="2" id="KW-0812">Transmembrane</keyword>
<feature type="region of interest" description="Disordered" evidence="1">
    <location>
        <begin position="127"/>
        <end position="193"/>
    </location>
</feature>
<name>A0ABZ1ELH4_9ACTN</name>
<keyword evidence="4" id="KW-1185">Reference proteome</keyword>
<accession>A0ABZ1ELH4</accession>